<accession>A0ABU7GZB1</accession>
<sequence>MDYQKHSEEQNKRSDQVQVNENQWASKVKRFKNHQRAEIKGTTTIKRNNKVVESMYHVILNKVKILYSTLPNKSDRVIVELNLKAHPLNVVDMHCLLTPHFLFHLEADILGNYKIEYHFHNCPFESEIKTLMKKCCINPFSSQRMNIADYNAYFKEVLRVQPEKFIHLL</sequence>
<gene>
    <name evidence="1" type="ORF">VRU49_02930</name>
</gene>
<reference evidence="1 2" key="1">
    <citation type="submission" date="2024-01" db="EMBL/GenBank/DDBJ databases">
        <title>Pedobacter sp. nov., isolated from oil-contaminated soil.</title>
        <authorList>
            <person name="Le N.T.T."/>
        </authorList>
    </citation>
    <scope>NUCLEOTIDE SEQUENCE [LARGE SCALE GENOMIC DNA]</scope>
    <source>
        <strain evidence="1 2">VNH31</strain>
    </source>
</reference>
<protein>
    <submittedName>
        <fullName evidence="1">Uncharacterized protein</fullName>
    </submittedName>
</protein>
<keyword evidence="2" id="KW-1185">Reference proteome</keyword>
<comment type="caution">
    <text evidence="1">The sequence shown here is derived from an EMBL/GenBank/DDBJ whole genome shotgun (WGS) entry which is preliminary data.</text>
</comment>
<dbReference type="EMBL" id="JAZDQU010000001">
    <property type="protein sequence ID" value="MEE1884366.1"/>
    <property type="molecule type" value="Genomic_DNA"/>
</dbReference>
<proteinExistence type="predicted"/>
<dbReference type="RefSeq" id="WP_330145283.1">
    <property type="nucleotide sequence ID" value="NZ_JAZDQU010000001.1"/>
</dbReference>
<dbReference type="Proteomes" id="UP001337681">
    <property type="component" value="Unassembled WGS sequence"/>
</dbReference>
<evidence type="ECO:0000313" key="1">
    <source>
        <dbReference type="EMBL" id="MEE1884366.1"/>
    </source>
</evidence>
<evidence type="ECO:0000313" key="2">
    <source>
        <dbReference type="Proteomes" id="UP001337681"/>
    </source>
</evidence>
<name>A0ABU7GZB1_9SPHI</name>
<organism evidence="1 2">
    <name type="scientific">Pedobacter flavus</name>
    <dbReference type="NCBI Taxonomy" id="3113906"/>
    <lineage>
        <taxon>Bacteria</taxon>
        <taxon>Pseudomonadati</taxon>
        <taxon>Bacteroidota</taxon>
        <taxon>Sphingobacteriia</taxon>
        <taxon>Sphingobacteriales</taxon>
        <taxon>Sphingobacteriaceae</taxon>
        <taxon>Pedobacter</taxon>
    </lineage>
</organism>